<feature type="region of interest" description="Disordered" evidence="1">
    <location>
        <begin position="1"/>
        <end position="43"/>
    </location>
</feature>
<accession>A0ABD2MWX2</accession>
<protein>
    <recommendedName>
        <fullName evidence="2">GLTSCR protein conserved domain-containing protein</fullName>
    </recommendedName>
</protein>
<sequence length="527" mass="59600">MPSAENVPQHVHQTQTQQQQQSNISQHLVQHSNQPPNANQQPHIISNQNHQHVINQQAISPKITNNSNITTSMPPPTQLSPQQQYNLIAKKSHLVEAQLTQDQAGAVKPDVHAPFKDKKDACIRLIRYHCMDQPVLSQKDLNKADEIFELTARHFIAKYDKMVDKYKYLLMKESQRQVQTSELMMLDRLFLSDEQQSLMRLRQEAEEAQYMDLNAVQAPERTQTSHLGQGVRHIHQIPQSHLPPHSQSQMGHSQHQFGHVPHQHLSVNVHGQHQALHSQYPAGHSPRTTGQQFGHNQNVQSNQHNQNHQNVQSQHLLCQGNNQPSQGVNQVSQGQCSSGGHQTSQNHQVDHQMTSSHHHSAQNASGVPTGEEYDEWACIQRELGCLPNDEHKTNYVETHVPEHSHNNSHQPSKRSASSDSRLETLKRFRVDKHHKKTIDSVHNSVNSVVQSVSNSLSQNTHLTMTSQSCMTSRYQSSYESQSQHTYNSLETEDGIEGKSIDEQVQSAIDSILNLQQSTALDLDSILS</sequence>
<dbReference type="InterPro" id="IPR052438">
    <property type="entry name" value="Chromatin_remod/trans_coact"/>
</dbReference>
<evidence type="ECO:0000313" key="4">
    <source>
        <dbReference type="Proteomes" id="UP001516400"/>
    </source>
</evidence>
<dbReference type="PANTHER" id="PTHR15572:SF0">
    <property type="entry name" value="GLUTAMINE-RICH PROTEIN-RELATED"/>
    <property type="match status" value="1"/>
</dbReference>
<evidence type="ECO:0000256" key="1">
    <source>
        <dbReference type="SAM" id="MobiDB-lite"/>
    </source>
</evidence>
<feature type="domain" description="GLTSCR protein conserved" evidence="2">
    <location>
        <begin position="102"/>
        <end position="202"/>
    </location>
</feature>
<proteinExistence type="predicted"/>
<feature type="compositionally biased region" description="Polar residues" evidence="1">
    <location>
        <begin position="268"/>
        <end position="277"/>
    </location>
</feature>
<dbReference type="Pfam" id="PF15249">
    <property type="entry name" value="GLTSCR1"/>
    <property type="match status" value="1"/>
</dbReference>
<dbReference type="PANTHER" id="PTHR15572">
    <property type="entry name" value="GLIOMA TUMOR SUPPRESSOR CANDIDATE REGION GENE 1"/>
    <property type="match status" value="1"/>
</dbReference>
<feature type="compositionally biased region" description="Polar residues" evidence="1">
    <location>
        <begin position="31"/>
        <end position="43"/>
    </location>
</feature>
<feature type="compositionally biased region" description="Polar residues" evidence="1">
    <location>
        <begin position="319"/>
        <end position="366"/>
    </location>
</feature>
<feature type="compositionally biased region" description="Low complexity" evidence="1">
    <location>
        <begin position="295"/>
        <end position="315"/>
    </location>
</feature>
<reference evidence="3 4" key="1">
    <citation type="journal article" date="2021" name="BMC Biol.">
        <title>Horizontally acquired antibacterial genes associated with adaptive radiation of ladybird beetles.</title>
        <authorList>
            <person name="Li H.S."/>
            <person name="Tang X.F."/>
            <person name="Huang Y.H."/>
            <person name="Xu Z.Y."/>
            <person name="Chen M.L."/>
            <person name="Du X.Y."/>
            <person name="Qiu B.Y."/>
            <person name="Chen P.T."/>
            <person name="Zhang W."/>
            <person name="Slipinski A."/>
            <person name="Escalona H.E."/>
            <person name="Waterhouse R.M."/>
            <person name="Zwick A."/>
            <person name="Pang H."/>
        </authorList>
    </citation>
    <scope>NUCLEOTIDE SEQUENCE [LARGE SCALE GENOMIC DNA]</scope>
    <source>
        <strain evidence="3">SYSU2018</strain>
    </source>
</reference>
<feature type="region of interest" description="Disordered" evidence="1">
    <location>
        <begin position="268"/>
        <end position="369"/>
    </location>
</feature>
<feature type="compositionally biased region" description="Low complexity" evidence="1">
    <location>
        <begin position="9"/>
        <end position="30"/>
    </location>
</feature>
<dbReference type="InterPro" id="IPR015671">
    <property type="entry name" value="GSCR1_dom"/>
</dbReference>
<name>A0ABD2MWX2_9CUCU</name>
<feature type="compositionally biased region" description="Polar residues" evidence="1">
    <location>
        <begin position="407"/>
        <end position="419"/>
    </location>
</feature>
<dbReference type="EMBL" id="JABFTP020000042">
    <property type="protein sequence ID" value="KAL3270667.1"/>
    <property type="molecule type" value="Genomic_DNA"/>
</dbReference>
<evidence type="ECO:0000313" key="3">
    <source>
        <dbReference type="EMBL" id="KAL3270667.1"/>
    </source>
</evidence>
<gene>
    <name evidence="3" type="ORF">HHI36_021195</name>
</gene>
<organism evidence="3 4">
    <name type="scientific">Cryptolaemus montrouzieri</name>
    <dbReference type="NCBI Taxonomy" id="559131"/>
    <lineage>
        <taxon>Eukaryota</taxon>
        <taxon>Metazoa</taxon>
        <taxon>Ecdysozoa</taxon>
        <taxon>Arthropoda</taxon>
        <taxon>Hexapoda</taxon>
        <taxon>Insecta</taxon>
        <taxon>Pterygota</taxon>
        <taxon>Neoptera</taxon>
        <taxon>Endopterygota</taxon>
        <taxon>Coleoptera</taxon>
        <taxon>Polyphaga</taxon>
        <taxon>Cucujiformia</taxon>
        <taxon>Coccinelloidea</taxon>
        <taxon>Coccinellidae</taxon>
        <taxon>Scymninae</taxon>
        <taxon>Scymnini</taxon>
        <taxon>Cryptolaemus</taxon>
    </lineage>
</organism>
<dbReference type="Proteomes" id="UP001516400">
    <property type="component" value="Unassembled WGS sequence"/>
</dbReference>
<dbReference type="AlphaFoldDB" id="A0ABD2MWX2"/>
<feature type="region of interest" description="Disordered" evidence="1">
    <location>
        <begin position="401"/>
        <end position="421"/>
    </location>
</feature>
<evidence type="ECO:0000259" key="2">
    <source>
        <dbReference type="Pfam" id="PF15249"/>
    </source>
</evidence>
<comment type="caution">
    <text evidence="3">The sequence shown here is derived from an EMBL/GenBank/DDBJ whole genome shotgun (WGS) entry which is preliminary data.</text>
</comment>
<keyword evidence="4" id="KW-1185">Reference proteome</keyword>